<evidence type="ECO:0000313" key="3">
    <source>
        <dbReference type="Proteomes" id="UP001461498"/>
    </source>
</evidence>
<sequence>MPVVSVAASPPYRSYIPASSEAAKAVIGTASGLELITRMTAPPGSLCGLTMTGQVWDLTYCNITRSLQVDTVCLCPGQGLFAALHTRNNIYHKRPELKWRSSLNVLVGATCCLVQSLLTVILLAYRTWRHRSCILFLKLQCACAIAATMAIFIYTSRESVPRMLENIENYDVL</sequence>
<proteinExistence type="predicted"/>
<evidence type="ECO:0000313" key="2">
    <source>
        <dbReference type="EMBL" id="KAK9512696.1"/>
    </source>
</evidence>
<gene>
    <name evidence="2" type="ORF">O3M35_001068</name>
</gene>
<dbReference type="EMBL" id="JAPXFL010000001">
    <property type="protein sequence ID" value="KAK9512696.1"/>
    <property type="molecule type" value="Genomic_DNA"/>
</dbReference>
<feature type="transmembrane region" description="Helical" evidence="1">
    <location>
        <begin position="103"/>
        <end position="128"/>
    </location>
</feature>
<evidence type="ECO:0000256" key="1">
    <source>
        <dbReference type="SAM" id="Phobius"/>
    </source>
</evidence>
<keyword evidence="1" id="KW-0472">Membrane</keyword>
<keyword evidence="3" id="KW-1185">Reference proteome</keyword>
<dbReference type="AlphaFoldDB" id="A0AAW1DPZ8"/>
<protein>
    <submittedName>
        <fullName evidence="2">Uncharacterized protein</fullName>
    </submittedName>
</protein>
<feature type="transmembrane region" description="Helical" evidence="1">
    <location>
        <begin position="134"/>
        <end position="154"/>
    </location>
</feature>
<reference evidence="2 3" key="1">
    <citation type="submission" date="2022-12" db="EMBL/GenBank/DDBJ databases">
        <title>Chromosome-level genome assembly of true bugs.</title>
        <authorList>
            <person name="Ma L."/>
            <person name="Li H."/>
        </authorList>
    </citation>
    <scope>NUCLEOTIDE SEQUENCE [LARGE SCALE GENOMIC DNA]</scope>
    <source>
        <strain evidence="2">Lab_2022b</strain>
    </source>
</reference>
<dbReference type="Proteomes" id="UP001461498">
    <property type="component" value="Unassembled WGS sequence"/>
</dbReference>
<name>A0AAW1DPZ8_9HEMI</name>
<keyword evidence="1" id="KW-1133">Transmembrane helix</keyword>
<organism evidence="2 3">
    <name type="scientific">Rhynocoris fuscipes</name>
    <dbReference type="NCBI Taxonomy" id="488301"/>
    <lineage>
        <taxon>Eukaryota</taxon>
        <taxon>Metazoa</taxon>
        <taxon>Ecdysozoa</taxon>
        <taxon>Arthropoda</taxon>
        <taxon>Hexapoda</taxon>
        <taxon>Insecta</taxon>
        <taxon>Pterygota</taxon>
        <taxon>Neoptera</taxon>
        <taxon>Paraneoptera</taxon>
        <taxon>Hemiptera</taxon>
        <taxon>Heteroptera</taxon>
        <taxon>Panheteroptera</taxon>
        <taxon>Cimicomorpha</taxon>
        <taxon>Reduviidae</taxon>
        <taxon>Harpactorinae</taxon>
        <taxon>Harpactorini</taxon>
        <taxon>Rhynocoris</taxon>
    </lineage>
</organism>
<keyword evidence="1" id="KW-0812">Transmembrane</keyword>
<accession>A0AAW1DPZ8</accession>
<comment type="caution">
    <text evidence="2">The sequence shown here is derived from an EMBL/GenBank/DDBJ whole genome shotgun (WGS) entry which is preliminary data.</text>
</comment>